<dbReference type="OrthoDB" id="3404679at2"/>
<comment type="caution">
    <text evidence="4">The sequence shown here is derived from an EMBL/GenBank/DDBJ whole genome shotgun (WGS) entry which is preliminary data.</text>
</comment>
<sequence>MTSSAALVPPVRTTGSDGTLGYRPALDGLRAIAVGAVLVYHLGAPWLPGGFLGVDLFFVLSGFLITTLLVEEWRARGRVDLGRFWLRRVRRLLPAALLVVTAVMAVGWRTVDPSQLATLRADGLWTIFYGANWHLIGSGQSYFDAFAAPSPLRHAWSLAIEEQFYLVWPLLVLVVLRALGVKGLGLVIAVLATVSAVLMAVRYQADDPSRAYYGTDTRVHELLIGAGAALVRLRIGPLRRAHTVAAGIAVLGAFVLMPDEWVGFYRGGAVVFALVAAVLVLGTIDHPARLLTRAPVVWAGRLSYGIYLWHWPVYCWVDDAGTTTGAVEVGVKIGGTLALATASYYLVEQPIRRGRVFTGPRIAFAAPTAIAAVVGVTLAGTAAATAPVPIEPKDVRTLSTPRTFVAAGTTTQLRLATVGDSVVKSLAPGLAEAAKERNWSYTDASVSSCSVEGLLMVEADGSPWSTGAICPEVVPTVQQRLLDEVRPDVILVHSRWETYRVRGADGDPLDADTDAHKAFVAERLRATMSRLTSGGARVVWIDTTPMSESLCRRLGHSDSACARTATDAVVDSYTALRENVAEEFGGRVSALSLNDLLCEGERCPDTVGGKTPRPDGLHFTVESAEWIVPELLRRVASVTKLP</sequence>
<dbReference type="Pfam" id="PF01757">
    <property type="entry name" value="Acyl_transf_3"/>
    <property type="match status" value="1"/>
</dbReference>
<dbReference type="EMBL" id="JFBT01000001">
    <property type="protein sequence ID" value="EXG80557.1"/>
    <property type="molecule type" value="Genomic_DNA"/>
</dbReference>
<keyword evidence="1" id="KW-1133">Transmembrane helix</keyword>
<dbReference type="RefSeq" id="WP_051569915.1">
    <property type="nucleotide sequence ID" value="NZ_KK073874.1"/>
</dbReference>
<dbReference type="PANTHER" id="PTHR23028">
    <property type="entry name" value="ACETYLTRANSFERASE"/>
    <property type="match status" value="1"/>
</dbReference>
<protein>
    <submittedName>
        <fullName evidence="4">Putative acyltransferase</fullName>
    </submittedName>
</protein>
<evidence type="ECO:0000259" key="3">
    <source>
        <dbReference type="Pfam" id="PF19040"/>
    </source>
</evidence>
<dbReference type="PANTHER" id="PTHR23028:SF53">
    <property type="entry name" value="ACYL_TRANSF_3 DOMAIN-CONTAINING PROTEIN"/>
    <property type="match status" value="1"/>
</dbReference>
<keyword evidence="1" id="KW-0812">Transmembrane</keyword>
<dbReference type="InterPro" id="IPR050879">
    <property type="entry name" value="Acyltransferase_3"/>
</dbReference>
<proteinExistence type="predicted"/>
<feature type="transmembrane region" description="Helical" evidence="1">
    <location>
        <begin position="362"/>
        <end position="384"/>
    </location>
</feature>
<organism evidence="4 5">
    <name type="scientific">Cryptosporangium arvum DSM 44712</name>
    <dbReference type="NCBI Taxonomy" id="927661"/>
    <lineage>
        <taxon>Bacteria</taxon>
        <taxon>Bacillati</taxon>
        <taxon>Actinomycetota</taxon>
        <taxon>Actinomycetes</taxon>
        <taxon>Cryptosporangiales</taxon>
        <taxon>Cryptosporangiaceae</taxon>
        <taxon>Cryptosporangium</taxon>
    </lineage>
</organism>
<feature type="transmembrane region" description="Helical" evidence="1">
    <location>
        <begin position="264"/>
        <end position="284"/>
    </location>
</feature>
<dbReference type="SUPFAM" id="SSF52266">
    <property type="entry name" value="SGNH hydrolase"/>
    <property type="match status" value="1"/>
</dbReference>
<dbReference type="GO" id="GO:0016020">
    <property type="term" value="C:membrane"/>
    <property type="evidence" value="ECO:0007669"/>
    <property type="project" value="TreeGrafter"/>
</dbReference>
<evidence type="ECO:0000259" key="2">
    <source>
        <dbReference type="Pfam" id="PF01757"/>
    </source>
</evidence>
<dbReference type="HOGENOM" id="CLU_005679_10_1_11"/>
<keyword evidence="1" id="KW-0472">Membrane</keyword>
<feature type="domain" description="Acyltransferase 3" evidence="2">
    <location>
        <begin position="24"/>
        <end position="337"/>
    </location>
</feature>
<feature type="transmembrane region" description="Helical" evidence="1">
    <location>
        <begin position="46"/>
        <end position="70"/>
    </location>
</feature>
<evidence type="ECO:0000313" key="5">
    <source>
        <dbReference type="Proteomes" id="UP000021053"/>
    </source>
</evidence>
<accession>A0A010ZTK9</accession>
<feature type="transmembrane region" description="Helical" evidence="1">
    <location>
        <begin position="164"/>
        <end position="180"/>
    </location>
</feature>
<evidence type="ECO:0000313" key="4">
    <source>
        <dbReference type="EMBL" id="EXG80557.1"/>
    </source>
</evidence>
<dbReference type="InterPro" id="IPR043968">
    <property type="entry name" value="SGNH"/>
</dbReference>
<reference evidence="4 5" key="1">
    <citation type="submission" date="2013-07" db="EMBL/GenBank/DDBJ databases">
        <authorList>
            <consortium name="DOE Joint Genome Institute"/>
            <person name="Eisen J."/>
            <person name="Huntemann M."/>
            <person name="Han J."/>
            <person name="Chen A."/>
            <person name="Kyrpides N."/>
            <person name="Mavromatis K."/>
            <person name="Markowitz V."/>
            <person name="Palaniappan K."/>
            <person name="Ivanova N."/>
            <person name="Schaumberg A."/>
            <person name="Pati A."/>
            <person name="Liolios K."/>
            <person name="Nordberg H.P."/>
            <person name="Cantor M.N."/>
            <person name="Hua S.X."/>
            <person name="Woyke T."/>
        </authorList>
    </citation>
    <scope>NUCLEOTIDE SEQUENCE [LARGE SCALE GENOMIC DNA]</scope>
    <source>
        <strain evidence="4 5">DSM 44712</strain>
    </source>
</reference>
<dbReference type="InterPro" id="IPR002656">
    <property type="entry name" value="Acyl_transf_3_dom"/>
</dbReference>
<keyword evidence="5" id="KW-1185">Reference proteome</keyword>
<dbReference type="GO" id="GO:0009103">
    <property type="term" value="P:lipopolysaccharide biosynthetic process"/>
    <property type="evidence" value="ECO:0007669"/>
    <property type="project" value="TreeGrafter"/>
</dbReference>
<feature type="domain" description="SGNH" evidence="3">
    <location>
        <begin position="411"/>
        <end position="632"/>
    </location>
</feature>
<dbReference type="AlphaFoldDB" id="A0A010ZTK9"/>
<dbReference type="GO" id="GO:0016747">
    <property type="term" value="F:acyltransferase activity, transferring groups other than amino-acyl groups"/>
    <property type="evidence" value="ECO:0007669"/>
    <property type="project" value="InterPro"/>
</dbReference>
<gene>
    <name evidence="4" type="ORF">CryarDRAFT_1637</name>
</gene>
<dbReference type="PATRIC" id="fig|927661.3.peg.1607"/>
<name>A0A010ZTK9_9ACTN</name>
<dbReference type="Pfam" id="PF19040">
    <property type="entry name" value="SGNH"/>
    <property type="match status" value="1"/>
</dbReference>
<feature type="transmembrane region" description="Helical" evidence="1">
    <location>
        <begin position="186"/>
        <end position="203"/>
    </location>
</feature>
<keyword evidence="4" id="KW-0808">Transferase</keyword>
<feature type="transmembrane region" description="Helical" evidence="1">
    <location>
        <begin position="91"/>
        <end position="111"/>
    </location>
</feature>
<dbReference type="Proteomes" id="UP000021053">
    <property type="component" value="Unassembled WGS sequence"/>
</dbReference>
<evidence type="ECO:0000256" key="1">
    <source>
        <dbReference type="SAM" id="Phobius"/>
    </source>
</evidence>
<keyword evidence="4" id="KW-0012">Acyltransferase</keyword>